<accession>A0A067SRS0</accession>
<sequence>MAVQTSLKRIRDCRNVVMGQRPCSQFLRFSSIRTEPMINSSTGPGVDDDGGLIDERIVLAMRDMNRPIGSHFYPSLTRHHLIYHVLIQSSSSF</sequence>
<name>A0A067SRS0_GALM3</name>
<gene>
    <name evidence="1" type="ORF">GALMADRAFT_254850</name>
</gene>
<evidence type="ECO:0000313" key="1">
    <source>
        <dbReference type="EMBL" id="KDR70394.1"/>
    </source>
</evidence>
<keyword evidence="2" id="KW-1185">Reference proteome</keyword>
<proteinExistence type="predicted"/>
<dbReference type="EMBL" id="KL142397">
    <property type="protein sequence ID" value="KDR70394.1"/>
    <property type="molecule type" value="Genomic_DNA"/>
</dbReference>
<dbReference type="Proteomes" id="UP000027222">
    <property type="component" value="Unassembled WGS sequence"/>
</dbReference>
<dbReference type="HOGENOM" id="CLU_2399833_0_0_1"/>
<organism evidence="1 2">
    <name type="scientific">Galerina marginata (strain CBS 339.88)</name>
    <dbReference type="NCBI Taxonomy" id="685588"/>
    <lineage>
        <taxon>Eukaryota</taxon>
        <taxon>Fungi</taxon>
        <taxon>Dikarya</taxon>
        <taxon>Basidiomycota</taxon>
        <taxon>Agaricomycotina</taxon>
        <taxon>Agaricomycetes</taxon>
        <taxon>Agaricomycetidae</taxon>
        <taxon>Agaricales</taxon>
        <taxon>Agaricineae</taxon>
        <taxon>Strophariaceae</taxon>
        <taxon>Galerina</taxon>
    </lineage>
</organism>
<evidence type="ECO:0000313" key="2">
    <source>
        <dbReference type="Proteomes" id="UP000027222"/>
    </source>
</evidence>
<reference evidence="2" key="1">
    <citation type="journal article" date="2014" name="Proc. Natl. Acad. Sci. U.S.A.">
        <title>Extensive sampling of basidiomycete genomes demonstrates inadequacy of the white-rot/brown-rot paradigm for wood decay fungi.</title>
        <authorList>
            <person name="Riley R."/>
            <person name="Salamov A.A."/>
            <person name="Brown D.W."/>
            <person name="Nagy L.G."/>
            <person name="Floudas D."/>
            <person name="Held B.W."/>
            <person name="Levasseur A."/>
            <person name="Lombard V."/>
            <person name="Morin E."/>
            <person name="Otillar R."/>
            <person name="Lindquist E.A."/>
            <person name="Sun H."/>
            <person name="LaButti K.M."/>
            <person name="Schmutz J."/>
            <person name="Jabbour D."/>
            <person name="Luo H."/>
            <person name="Baker S.E."/>
            <person name="Pisabarro A.G."/>
            <person name="Walton J.D."/>
            <person name="Blanchette R.A."/>
            <person name="Henrissat B."/>
            <person name="Martin F."/>
            <person name="Cullen D."/>
            <person name="Hibbett D.S."/>
            <person name="Grigoriev I.V."/>
        </authorList>
    </citation>
    <scope>NUCLEOTIDE SEQUENCE [LARGE SCALE GENOMIC DNA]</scope>
    <source>
        <strain evidence="2">CBS 339.88</strain>
    </source>
</reference>
<protein>
    <submittedName>
        <fullName evidence="1">Uncharacterized protein</fullName>
    </submittedName>
</protein>
<dbReference type="AlphaFoldDB" id="A0A067SRS0"/>